<dbReference type="InterPro" id="IPR035979">
    <property type="entry name" value="RBD_domain_sf"/>
</dbReference>
<evidence type="ECO:0000256" key="3">
    <source>
        <dbReference type="SAM" id="MobiDB-lite"/>
    </source>
</evidence>
<evidence type="ECO:0000313" key="6">
    <source>
        <dbReference type="Proteomes" id="UP001189122"/>
    </source>
</evidence>
<dbReference type="InterPro" id="IPR000504">
    <property type="entry name" value="RRM_dom"/>
</dbReference>
<evidence type="ECO:0000256" key="2">
    <source>
        <dbReference type="PROSITE-ProRule" id="PRU00176"/>
    </source>
</evidence>
<dbReference type="GO" id="GO:0003723">
    <property type="term" value="F:RNA binding"/>
    <property type="evidence" value="ECO:0007669"/>
    <property type="project" value="UniProtKB-UniRule"/>
</dbReference>
<dbReference type="Gene3D" id="3.30.70.330">
    <property type="match status" value="2"/>
</dbReference>
<evidence type="ECO:0000313" key="5">
    <source>
        <dbReference type="EMBL" id="CAA2621737.1"/>
    </source>
</evidence>
<evidence type="ECO:0000259" key="4">
    <source>
        <dbReference type="PROSITE" id="PS50102"/>
    </source>
</evidence>
<proteinExistence type="predicted"/>
<dbReference type="PROSITE" id="PS50102">
    <property type="entry name" value="RRM"/>
    <property type="match status" value="2"/>
</dbReference>
<dbReference type="AlphaFoldDB" id="A0A7I8IV28"/>
<dbReference type="PANTHER" id="PTHR10501">
    <property type="entry name" value="U1 SMALL NUCLEAR RIBONUCLEOPROTEIN A/U2 SMALL NUCLEAR RIBONUCLEOPROTEIN B"/>
    <property type="match status" value="1"/>
</dbReference>
<dbReference type="SUPFAM" id="SSF54928">
    <property type="entry name" value="RNA-binding domain, RBD"/>
    <property type="match status" value="1"/>
</dbReference>
<feature type="domain" description="RRM" evidence="4">
    <location>
        <begin position="76"/>
        <end position="155"/>
    </location>
</feature>
<sequence>MADPAGAYHHHPPSLLHYPFYEPPATQPGALQQPPPPGMHSQYYPGRQQLPPPTPPPHGTTYSYAPLQSSGPDEVRTLFIAGLPDDVKPREIYNLFREFPGYMSCQVRCTGQSTQAFAFAVFRDQQSALVAMNTLNGMVFDLDKESTLFIDLAKSNSRSKRSRIDDGVPYFDKKVLRAAGHSRGFPGSGLGSNIHTPGVGNSAYNCYPSAQSGLSTLLPPICLIMINDQRPYDSSDWLKIVLSLSHLLNAFVFTLVSFSTNNSLTTYVPQSTGPCPTLFVANLGATCSEQELTQVFSRCRGFSKLKIQTKNGVHVAFVDFQDIACSTEALNHLQGAFLYSSDGEGLRLEYAKSRMGLRKSERTL</sequence>
<name>A0A7I8IV28_SPIIN</name>
<dbReference type="FunFam" id="3.30.70.330:FF:000404">
    <property type="entry name" value="RNA-binding protein with multiple splicing"/>
    <property type="match status" value="1"/>
</dbReference>
<gene>
    <name evidence="5" type="ORF">SI7747_06007818</name>
</gene>
<evidence type="ECO:0000256" key="1">
    <source>
        <dbReference type="ARBA" id="ARBA00022884"/>
    </source>
</evidence>
<dbReference type="Proteomes" id="UP001189122">
    <property type="component" value="Unassembled WGS sequence"/>
</dbReference>
<reference evidence="5 6" key="1">
    <citation type="submission" date="2019-12" db="EMBL/GenBank/DDBJ databases">
        <authorList>
            <person name="Scholz U."/>
            <person name="Mascher M."/>
            <person name="Fiebig A."/>
        </authorList>
    </citation>
    <scope>NUCLEOTIDE SEQUENCE</scope>
</reference>
<accession>A0A7I8IV28</accession>
<feature type="domain" description="RRM" evidence="4">
    <location>
        <begin position="276"/>
        <end position="353"/>
    </location>
</feature>
<dbReference type="EMBL" id="LR743593">
    <property type="protein sequence ID" value="CAA2621737.1"/>
    <property type="molecule type" value="Genomic_DNA"/>
</dbReference>
<dbReference type="InterPro" id="IPR012677">
    <property type="entry name" value="Nucleotide-bd_a/b_plait_sf"/>
</dbReference>
<organism evidence="5">
    <name type="scientific">Spirodela intermedia</name>
    <name type="common">Intermediate duckweed</name>
    <dbReference type="NCBI Taxonomy" id="51605"/>
    <lineage>
        <taxon>Eukaryota</taxon>
        <taxon>Viridiplantae</taxon>
        <taxon>Streptophyta</taxon>
        <taxon>Embryophyta</taxon>
        <taxon>Tracheophyta</taxon>
        <taxon>Spermatophyta</taxon>
        <taxon>Magnoliopsida</taxon>
        <taxon>Liliopsida</taxon>
        <taxon>Araceae</taxon>
        <taxon>Lemnoideae</taxon>
        <taxon>Spirodela</taxon>
    </lineage>
</organism>
<dbReference type="SMART" id="SM00360">
    <property type="entry name" value="RRM"/>
    <property type="match status" value="2"/>
</dbReference>
<dbReference type="Pfam" id="PF00076">
    <property type="entry name" value="RRM_1"/>
    <property type="match status" value="2"/>
</dbReference>
<feature type="region of interest" description="Disordered" evidence="3">
    <location>
        <begin position="18"/>
        <end position="67"/>
    </location>
</feature>
<protein>
    <recommendedName>
        <fullName evidence="4">RRM domain-containing protein</fullName>
    </recommendedName>
</protein>
<keyword evidence="6" id="KW-1185">Reference proteome</keyword>
<dbReference type="FunFam" id="3.30.70.330:FF:000335">
    <property type="entry name" value="RNA-binding protein with multiple splicing 2"/>
    <property type="match status" value="1"/>
</dbReference>
<keyword evidence="1 2" id="KW-0694">RNA-binding</keyword>
<dbReference type="EMBL" id="CACRZD030000006">
    <property type="protein sequence ID" value="CAA6661423.1"/>
    <property type="molecule type" value="Genomic_DNA"/>
</dbReference>